<proteinExistence type="predicted"/>
<protein>
    <submittedName>
        <fullName evidence="1">6409_t:CDS:1</fullName>
    </submittedName>
</protein>
<name>A0A9N9PF29_9GLOM</name>
<evidence type="ECO:0000313" key="2">
    <source>
        <dbReference type="Proteomes" id="UP000789405"/>
    </source>
</evidence>
<sequence length="48" mass="5704">DKKDGMRIKVWVEEWKWDGGEEDVGVVKWGQRESAKGKSEREENRKVE</sequence>
<dbReference type="Proteomes" id="UP000789405">
    <property type="component" value="Unassembled WGS sequence"/>
</dbReference>
<feature type="non-terminal residue" evidence="1">
    <location>
        <position position="1"/>
    </location>
</feature>
<evidence type="ECO:0000313" key="1">
    <source>
        <dbReference type="EMBL" id="CAG8810398.1"/>
    </source>
</evidence>
<dbReference type="EMBL" id="CAJVPY010046270">
    <property type="protein sequence ID" value="CAG8810398.1"/>
    <property type="molecule type" value="Genomic_DNA"/>
</dbReference>
<comment type="caution">
    <text evidence="1">The sequence shown here is derived from an EMBL/GenBank/DDBJ whole genome shotgun (WGS) entry which is preliminary data.</text>
</comment>
<organism evidence="1 2">
    <name type="scientific">Dentiscutata erythropus</name>
    <dbReference type="NCBI Taxonomy" id="1348616"/>
    <lineage>
        <taxon>Eukaryota</taxon>
        <taxon>Fungi</taxon>
        <taxon>Fungi incertae sedis</taxon>
        <taxon>Mucoromycota</taxon>
        <taxon>Glomeromycotina</taxon>
        <taxon>Glomeromycetes</taxon>
        <taxon>Diversisporales</taxon>
        <taxon>Gigasporaceae</taxon>
        <taxon>Dentiscutata</taxon>
    </lineage>
</organism>
<accession>A0A9N9PF29</accession>
<gene>
    <name evidence="1" type="ORF">DERYTH_LOCUS25292</name>
</gene>
<dbReference type="AlphaFoldDB" id="A0A9N9PF29"/>
<reference evidence="1" key="1">
    <citation type="submission" date="2021-06" db="EMBL/GenBank/DDBJ databases">
        <authorList>
            <person name="Kallberg Y."/>
            <person name="Tangrot J."/>
            <person name="Rosling A."/>
        </authorList>
    </citation>
    <scope>NUCLEOTIDE SEQUENCE</scope>
    <source>
        <strain evidence="1">MA453B</strain>
    </source>
</reference>
<keyword evidence="2" id="KW-1185">Reference proteome</keyword>